<reference evidence="1 2" key="1">
    <citation type="submission" date="2019-09" db="EMBL/GenBank/DDBJ databases">
        <authorList>
            <person name="Depoorter E."/>
        </authorList>
    </citation>
    <scope>NUCLEOTIDE SEQUENCE [LARGE SCALE GENOMIC DNA]</scope>
    <source>
        <strain evidence="1 2">R-17378</strain>
    </source>
</reference>
<sequence>MDRRFTQVEFGPHKVDVPEGGYYDRFRMNPDLDEVARDPAAGNIDFFRRIPKRQVASRVGPTWAPNFYYRSSSIQLLFLAPLERLRATLPVPLEPLRALPGYGLVALTFFSYSVCDNDPYDEVSVAVVIRRPGATGSHALELIDSMRRRSFFAHVLALPVTTEIARVRGVHGYQLPKWLTEIDVSLGATAGARIAGPGGRPDLSLSVPMPELTRVASQSHMSTSTMINRIDGEWHRTSVQTNALSFAQRLLPRNVEFVRHGGPLSELLDGLGASTILRLDVVKDAQMVLNLPTALKAFDEPGKQR</sequence>
<keyword evidence="2" id="KW-1185">Reference proteome</keyword>
<accession>A0ABY6XS89</accession>
<dbReference type="SUPFAM" id="SSF160104">
    <property type="entry name" value="Acetoacetate decarboxylase-like"/>
    <property type="match status" value="1"/>
</dbReference>
<protein>
    <submittedName>
        <fullName evidence="1">Acetoacetate decarboxylase</fullName>
    </submittedName>
</protein>
<organism evidence="1 2">
    <name type="scientific">Burkholderia aenigmatica</name>
    <dbReference type="NCBI Taxonomy" id="2015348"/>
    <lineage>
        <taxon>Bacteria</taxon>
        <taxon>Pseudomonadati</taxon>
        <taxon>Pseudomonadota</taxon>
        <taxon>Betaproteobacteria</taxon>
        <taxon>Burkholderiales</taxon>
        <taxon>Burkholderiaceae</taxon>
        <taxon>Burkholderia</taxon>
        <taxon>Burkholderia cepacia complex</taxon>
    </lineage>
</organism>
<dbReference type="Gene3D" id="2.40.400.10">
    <property type="entry name" value="Acetoacetate decarboxylase-like"/>
    <property type="match status" value="1"/>
</dbReference>
<proteinExistence type="predicted"/>
<evidence type="ECO:0000313" key="2">
    <source>
        <dbReference type="Proteomes" id="UP000494120"/>
    </source>
</evidence>
<gene>
    <name evidence="1" type="ORF">BLA17378_03338</name>
</gene>
<dbReference type="Proteomes" id="UP000494120">
    <property type="component" value="Unassembled WGS sequence"/>
</dbReference>
<dbReference type="InterPro" id="IPR023375">
    <property type="entry name" value="ADC_dom_sf"/>
</dbReference>
<dbReference type="EMBL" id="CABVQG010000011">
    <property type="protein sequence ID" value="VWC72431.1"/>
    <property type="molecule type" value="Genomic_DNA"/>
</dbReference>
<comment type="caution">
    <text evidence="1">The sequence shown here is derived from an EMBL/GenBank/DDBJ whole genome shotgun (WGS) entry which is preliminary data.</text>
</comment>
<dbReference type="RefSeq" id="WP_174957692.1">
    <property type="nucleotide sequence ID" value="NZ_CABVQG010000011.1"/>
</dbReference>
<evidence type="ECO:0000313" key="1">
    <source>
        <dbReference type="EMBL" id="VWC72431.1"/>
    </source>
</evidence>
<name>A0ABY6XS89_9BURK</name>